<organism evidence="2 3">
    <name type="scientific">Anguilla anguilla</name>
    <name type="common">European freshwater eel</name>
    <name type="synonym">Muraena anguilla</name>
    <dbReference type="NCBI Taxonomy" id="7936"/>
    <lineage>
        <taxon>Eukaryota</taxon>
        <taxon>Metazoa</taxon>
        <taxon>Chordata</taxon>
        <taxon>Craniata</taxon>
        <taxon>Vertebrata</taxon>
        <taxon>Euteleostomi</taxon>
        <taxon>Actinopterygii</taxon>
        <taxon>Neopterygii</taxon>
        <taxon>Teleostei</taxon>
        <taxon>Anguilliformes</taxon>
        <taxon>Anguillidae</taxon>
        <taxon>Anguilla</taxon>
    </lineage>
</organism>
<dbReference type="InterPro" id="IPR037644">
    <property type="entry name" value="MN1"/>
</dbReference>
<feature type="region of interest" description="Disordered" evidence="1">
    <location>
        <begin position="955"/>
        <end position="982"/>
    </location>
</feature>
<gene>
    <name evidence="2" type="ORF">ANANG_G00186820</name>
</gene>
<feature type="compositionally biased region" description="Pro residues" evidence="1">
    <location>
        <begin position="443"/>
        <end position="453"/>
    </location>
</feature>
<feature type="region of interest" description="Disordered" evidence="1">
    <location>
        <begin position="1016"/>
        <end position="1059"/>
    </location>
</feature>
<feature type="compositionally biased region" description="Low complexity" evidence="1">
    <location>
        <begin position="763"/>
        <end position="774"/>
    </location>
</feature>
<feature type="compositionally biased region" description="Polar residues" evidence="1">
    <location>
        <begin position="315"/>
        <end position="324"/>
    </location>
</feature>
<feature type="compositionally biased region" description="Polar residues" evidence="1">
    <location>
        <begin position="36"/>
        <end position="50"/>
    </location>
</feature>
<accession>A0A9D3M3S6</accession>
<dbReference type="PANTHER" id="PTHR15821:SF0">
    <property type="entry name" value="TRANSCRIPTIONAL ACTIVATOR MN1"/>
    <property type="match status" value="1"/>
</dbReference>
<evidence type="ECO:0000256" key="1">
    <source>
        <dbReference type="SAM" id="MobiDB-lite"/>
    </source>
</evidence>
<feature type="region of interest" description="Disordered" evidence="1">
    <location>
        <begin position="592"/>
        <end position="663"/>
    </location>
</feature>
<name>A0A9D3M3S6_ANGAN</name>
<proteinExistence type="predicted"/>
<evidence type="ECO:0000313" key="2">
    <source>
        <dbReference type="EMBL" id="KAG5840250.1"/>
    </source>
</evidence>
<dbReference type="PANTHER" id="PTHR15821">
    <property type="entry name" value="PROTEIN MN1"/>
    <property type="match status" value="1"/>
</dbReference>
<feature type="compositionally biased region" description="Low complexity" evidence="1">
    <location>
        <begin position="361"/>
        <end position="370"/>
    </location>
</feature>
<feature type="compositionally biased region" description="Low complexity" evidence="1">
    <location>
        <begin position="866"/>
        <end position="884"/>
    </location>
</feature>
<sequence>MSSHYKGPGFHAGGPPPGAVEPGIGPLNDSSSSSSNRRLTQFTGSSATNNLSTGAATPTDTTLTPISTTRTLEAPSGARTPGPPACTGAGSWATALAAWGPSRASRGGFDPLAEAGPPGDGFAPSPSPSSARGTSRTSSTTGPGGGHGVPAPCLPLDQSPNRAASFHGLSGPSPAEAHGLEPRRLPPQGGVEGMDYGYPGEAPAGHFDVPVFSPSESESQLPPHYGAGRQVTGGNFPGNPAMTRAPGMQSVSKGQPAHGVFFDRFGGGGGRKMSVGMEPGMGGRHPMMQQQQQQQQAGLLARQNSCPPALPPAPQSESGSSNPGMQDGGGVMMPGQHTQFEYPIHRLENRNLHPYGDPMFQMQQQQQQQGPPAPPQQPPNQRLQHFDPPYLNMAKRPRFDFPAGHAGEGCGSWTGGGGGGGMHSAPGVESHLSPSAYAGCPGTSPPAPDPSPGPLQHAGPEPQSLQQRQNAALMIKQMASRSQQQRMRPPPSLQQLGHHGDVVHGARWGGMAPPQQQPGFERENGARMAGFDAQNPHMSQEGAWFRDPHHHQPGGAAPQDGRPRGGGEAEMGLPQNGSGMMFRSVPAVSGMGLPDPMRLPGDGHVQALHSRAAPPSFPYGGGAGRQGPAPHPHGNPAGVSTSPGGYAAQSEFPPGQRQSSGSKLGALSLGSFSKASAKDNVFGQSCLAALSTACQNMIASLGAPNLNVTFNKKSPGEGKRKLSQAEPDGSGPSTSRAPAPRRRTARCRRAAAAGIPGTPPGKPAGQGQAAQGKPAPSPQTTAWTFPRGRGETGGRDREGRGRRKRDSGHPDLMSSLDSGIQSVAKSDGSSPRVDFADEVGGAHYGGNEDEVSSSSDGGGARGGAQGRPQPAPRRLAQTAAGGPRAPRRAEPAGAGHRQPLYLCARRLRPPPRHPGVEQVRTPSSTAGSDDIHPLEILQAQIQLQRQQFSISEDQPLAMKGGKKGPDCGGQGGDGELGVRQPRDAGQGAVSTIDLDSLMAEQHAAWYVPGDKALMDGHDGDKTAASWEKTKSQSTGKEGVELSQSKGGPGGPGTGSSSHLQCLSVHCTDELGDSKGRGGPVSSWRSLHSDISNRFGTFVAALT</sequence>
<feature type="compositionally biased region" description="Low complexity" evidence="1">
    <location>
        <begin position="20"/>
        <end position="35"/>
    </location>
</feature>
<feature type="region of interest" description="Disordered" evidence="1">
    <location>
        <begin position="711"/>
        <end position="930"/>
    </location>
</feature>
<protein>
    <submittedName>
        <fullName evidence="2">Uncharacterized protein</fullName>
    </submittedName>
</protein>
<feature type="compositionally biased region" description="Low complexity" evidence="1">
    <location>
        <begin position="115"/>
        <end position="141"/>
    </location>
</feature>
<feature type="compositionally biased region" description="Low complexity" evidence="1">
    <location>
        <begin position="477"/>
        <end position="487"/>
    </location>
</feature>
<feature type="compositionally biased region" description="Polar residues" evidence="1">
    <location>
        <begin position="815"/>
        <end position="829"/>
    </location>
</feature>
<feature type="region of interest" description="Disordered" evidence="1">
    <location>
        <begin position="1"/>
        <end position="336"/>
    </location>
</feature>
<reference evidence="2" key="1">
    <citation type="submission" date="2021-01" db="EMBL/GenBank/DDBJ databases">
        <title>A chromosome-scale assembly of European eel, Anguilla anguilla.</title>
        <authorList>
            <person name="Henkel C."/>
            <person name="Jong-Raadsen S.A."/>
            <person name="Dufour S."/>
            <person name="Weltzien F.-A."/>
            <person name="Palstra A.P."/>
            <person name="Pelster B."/>
            <person name="Spaink H.P."/>
            <person name="Van Den Thillart G.E."/>
            <person name="Jansen H."/>
            <person name="Zahm M."/>
            <person name="Klopp C."/>
            <person name="Cedric C."/>
            <person name="Louis A."/>
            <person name="Berthelot C."/>
            <person name="Parey E."/>
            <person name="Roest Crollius H."/>
            <person name="Montfort J."/>
            <person name="Robinson-Rechavi M."/>
            <person name="Bucao C."/>
            <person name="Bouchez O."/>
            <person name="Gislard M."/>
            <person name="Lluch J."/>
            <person name="Milhes M."/>
            <person name="Lampietro C."/>
            <person name="Lopez Roques C."/>
            <person name="Donnadieu C."/>
            <person name="Braasch I."/>
            <person name="Desvignes T."/>
            <person name="Postlethwait J."/>
            <person name="Bobe J."/>
            <person name="Guiguen Y."/>
            <person name="Dirks R."/>
        </authorList>
    </citation>
    <scope>NUCLEOTIDE SEQUENCE</scope>
    <source>
        <strain evidence="2">Tag_6206</strain>
        <tissue evidence="2">Liver</tissue>
    </source>
</reference>
<dbReference type="AlphaFoldDB" id="A0A9D3M3S6"/>
<feature type="region of interest" description="Disordered" evidence="1">
    <location>
        <begin position="545"/>
        <end position="578"/>
    </location>
</feature>
<dbReference type="Proteomes" id="UP001044222">
    <property type="component" value="Chromosome 10"/>
</dbReference>
<feature type="region of interest" description="Disordered" evidence="1">
    <location>
        <begin position="350"/>
        <end position="405"/>
    </location>
</feature>
<feature type="compositionally biased region" description="Low complexity" evidence="1">
    <location>
        <begin position="729"/>
        <end position="738"/>
    </location>
</feature>
<dbReference type="GO" id="GO:0006355">
    <property type="term" value="P:regulation of DNA-templated transcription"/>
    <property type="evidence" value="ECO:0007669"/>
    <property type="project" value="InterPro"/>
</dbReference>
<feature type="compositionally biased region" description="Gly residues" evidence="1">
    <location>
        <begin position="966"/>
        <end position="975"/>
    </location>
</feature>
<feature type="compositionally biased region" description="Gly residues" evidence="1">
    <location>
        <begin position="856"/>
        <end position="865"/>
    </location>
</feature>
<feature type="region of interest" description="Disordered" evidence="1">
    <location>
        <begin position="417"/>
        <end position="498"/>
    </location>
</feature>
<evidence type="ECO:0000313" key="3">
    <source>
        <dbReference type="Proteomes" id="UP001044222"/>
    </source>
</evidence>
<dbReference type="EMBL" id="JAFIRN010000010">
    <property type="protein sequence ID" value="KAG5840250.1"/>
    <property type="molecule type" value="Genomic_DNA"/>
</dbReference>
<feature type="compositionally biased region" description="Basic residues" evidence="1">
    <location>
        <begin position="739"/>
        <end position="749"/>
    </location>
</feature>
<feature type="compositionally biased region" description="Low complexity" evidence="1">
    <location>
        <begin position="51"/>
        <end position="71"/>
    </location>
</feature>
<comment type="caution">
    <text evidence="2">The sequence shown here is derived from an EMBL/GenBank/DDBJ whole genome shotgun (WGS) entry which is preliminary data.</text>
</comment>
<feature type="compositionally biased region" description="Basic and acidic residues" evidence="1">
    <location>
        <begin position="788"/>
        <end position="799"/>
    </location>
</feature>
<keyword evidence="3" id="KW-1185">Reference proteome</keyword>